<dbReference type="Pfam" id="PF04512">
    <property type="entry name" value="Baculo_PEP_N"/>
    <property type="match status" value="1"/>
</dbReference>
<sequence>MCSTQPSFSCPTQPLYSYSCLFTKVFDNVNVPLVFVDMTLWVGAEEALRILKIPYQAIFNLPDCEKTTLKQLENCSENNKCFITALGIALLTSRLINRGSLCDDNVIVNDNHLPERANAFANIFLTDVITELRINRILCNISKIENDILNLLSDQTTDT</sequence>
<organism evidence="2">
    <name type="scientific">Cryptophlebia leucotreta granulosis virus</name>
    <name type="common">ClGV</name>
    <name type="synonym">Cryptophlebia leucotreta granulovirus</name>
    <dbReference type="NCBI Taxonomy" id="35254"/>
    <lineage>
        <taxon>Viruses</taxon>
        <taxon>Viruses incertae sedis</taxon>
        <taxon>Naldaviricetes</taxon>
        <taxon>Lefavirales</taxon>
        <taxon>Baculoviridae</taxon>
        <taxon>Betabaculovirus</taxon>
        <taxon>Betabaculovirus cryleucotretae</taxon>
    </lineage>
</organism>
<proteinExistence type="predicted"/>
<reference evidence="2" key="1">
    <citation type="journal article" date="2017" name="Int. J. Mol. Sci.">
        <title>Genome Analysis and Genetic Stability of the Cryptophlebia leucotreta Granulovirus (CrleGV-SA) after 15 Years of Commercial Use as a Biopesticide.</title>
        <authorList>
            <person name="van der Merwe M."/>
            <person name="Jukes M.D."/>
            <person name="Rabalski L."/>
            <person name="Knox C."/>
            <person name="Opoku-Debrah J.K."/>
            <person name="Moore S.D."/>
            <person name="Krejmer-Rabalska M."/>
            <person name="Szewczyk B."/>
            <person name="Hill M.P."/>
        </authorList>
    </citation>
    <scope>NUCLEOTIDE SEQUENCE</scope>
    <source>
        <strain evidence="2">CrleGV-SA</strain>
    </source>
</reference>
<dbReference type="EMBL" id="MF974563">
    <property type="protein sequence ID" value="AUF82043.1"/>
    <property type="molecule type" value="Genomic_DNA"/>
</dbReference>
<name>A0A2H4ZKF4_GVCL</name>
<evidence type="ECO:0000313" key="2">
    <source>
        <dbReference type="EMBL" id="AUF82043.1"/>
    </source>
</evidence>
<evidence type="ECO:0000259" key="1">
    <source>
        <dbReference type="Pfam" id="PF04512"/>
    </source>
</evidence>
<dbReference type="InterPro" id="IPR007600">
    <property type="entry name" value="Baculo_PEP_N"/>
</dbReference>
<dbReference type="GO" id="GO:0019028">
    <property type="term" value="C:viral capsid"/>
    <property type="evidence" value="ECO:0007669"/>
    <property type="project" value="InterPro"/>
</dbReference>
<dbReference type="GO" id="GO:0005198">
    <property type="term" value="F:structural molecule activity"/>
    <property type="evidence" value="ECO:0007669"/>
    <property type="project" value="InterPro"/>
</dbReference>
<accession>A0A2H4ZKF4</accession>
<organismHost>
    <name type="scientific">Tortricidae</name>
    <dbReference type="NCBI Taxonomy" id="7139"/>
</organismHost>
<feature type="domain" description="Baculovirus polyhedron envelope protein PEP N-terminal" evidence="1">
    <location>
        <begin position="27"/>
        <end position="139"/>
    </location>
</feature>
<dbReference type="GO" id="GO:0019031">
    <property type="term" value="C:viral envelope"/>
    <property type="evidence" value="ECO:0007669"/>
    <property type="project" value="InterPro"/>
</dbReference>
<protein>
    <recommendedName>
        <fullName evidence="1">Baculovirus polyhedron envelope protein PEP N-terminal domain-containing protein</fullName>
    </recommendedName>
</protein>